<dbReference type="GO" id="GO:0016887">
    <property type="term" value="F:ATP hydrolysis activity"/>
    <property type="evidence" value="ECO:0007669"/>
    <property type="project" value="InterPro"/>
</dbReference>
<dbReference type="InterPro" id="IPR011990">
    <property type="entry name" value="TPR-like_helical_dom_sf"/>
</dbReference>
<dbReference type="InterPro" id="IPR036388">
    <property type="entry name" value="WH-like_DNA-bd_sf"/>
</dbReference>
<dbReference type="OrthoDB" id="9811542at2"/>
<reference evidence="2 3" key="1">
    <citation type="submission" date="2019-07" db="EMBL/GenBank/DDBJ databases">
        <title>Deinococcus detaillus sp. nov., isolated from humus soil in Antarctica.</title>
        <authorList>
            <person name="Zhang K."/>
        </authorList>
    </citation>
    <scope>NUCLEOTIDE SEQUENCE [LARGE SCALE GENOMIC DNA]</scope>
    <source>
        <strain evidence="2 3">H1</strain>
    </source>
</reference>
<keyword evidence="3" id="KW-1185">Reference proteome</keyword>
<dbReference type="SMART" id="SM01043">
    <property type="entry name" value="BTAD"/>
    <property type="match status" value="1"/>
</dbReference>
<name>A0A553UZA6_9DEIO</name>
<dbReference type="SUPFAM" id="SSF48452">
    <property type="entry name" value="TPR-like"/>
    <property type="match status" value="2"/>
</dbReference>
<dbReference type="Pfam" id="PF13401">
    <property type="entry name" value="AAA_22"/>
    <property type="match status" value="1"/>
</dbReference>
<dbReference type="SMART" id="SM00028">
    <property type="entry name" value="TPR"/>
    <property type="match status" value="4"/>
</dbReference>
<organism evidence="2 3">
    <name type="scientific">Deinococcus detaillensis</name>
    <dbReference type="NCBI Taxonomy" id="2592048"/>
    <lineage>
        <taxon>Bacteria</taxon>
        <taxon>Thermotogati</taxon>
        <taxon>Deinococcota</taxon>
        <taxon>Deinococci</taxon>
        <taxon>Deinococcales</taxon>
        <taxon>Deinococcaceae</taxon>
        <taxon>Deinococcus</taxon>
    </lineage>
</organism>
<dbReference type="EMBL" id="VKDB01000009">
    <property type="protein sequence ID" value="TSA85528.1"/>
    <property type="molecule type" value="Genomic_DNA"/>
</dbReference>
<evidence type="ECO:0000313" key="2">
    <source>
        <dbReference type="EMBL" id="TSA85528.1"/>
    </source>
</evidence>
<dbReference type="Gene3D" id="1.10.10.10">
    <property type="entry name" value="Winged helix-like DNA-binding domain superfamily/Winged helix DNA-binding domain"/>
    <property type="match status" value="1"/>
</dbReference>
<dbReference type="Gene3D" id="3.40.50.300">
    <property type="entry name" value="P-loop containing nucleotide triphosphate hydrolases"/>
    <property type="match status" value="1"/>
</dbReference>
<dbReference type="SUPFAM" id="SSF52540">
    <property type="entry name" value="P-loop containing nucleoside triphosphate hydrolases"/>
    <property type="match status" value="1"/>
</dbReference>
<accession>A0A553UZA6</accession>
<dbReference type="InterPro" id="IPR019734">
    <property type="entry name" value="TPR_rpt"/>
</dbReference>
<dbReference type="Proteomes" id="UP000316092">
    <property type="component" value="Unassembled WGS sequence"/>
</dbReference>
<evidence type="ECO:0000313" key="3">
    <source>
        <dbReference type="Proteomes" id="UP000316092"/>
    </source>
</evidence>
<dbReference type="Pfam" id="PF03704">
    <property type="entry name" value="BTAD"/>
    <property type="match status" value="1"/>
</dbReference>
<sequence>MSDAKVYLLGNARLESEYTSWSFHLDQRLQLMAYLALQQVWVPRAQLQTLLWPDCPAPLIQNRFRQLLSRIRKLTQLPPLEIERIRLRWHIRTDMSEFEEAVHQGRWQEALDHYGGPFLEGMDADGEYSSWLERERARLAGLCRVAVIKRAEQFGQQGAHLAAADLLSPLLDGDELDEEALSLQVDAFLQAGGHQRALQACRSFVERLDYEYHLAPSAELAALQQRIQSGPQNTSEQLWMRASTPAATTFRFPDLPMRPGPCIGRDMEIAEITVYLSRPECRMLTLTGPGGIGKTRLALEAAHLAAEEASECVCFVRLEALTTSAQIVPAVAEALRLPLAGPADAAEQVTRVFADNQTLLVLDNFEHLLDGAGVVLTLLQACPRLRLLITSRESLDLEPEWLVPINGLDCPDAGTTDHTTGQYYDAVLMFLDRARRTWPAFAPGPAEFPHLATICQLVGGSPLGLELAAAWVRFLPLHEIVVELQQNLDFLDSARRGVNERHRSLRGVFTHSWRLLSPAQQQVLCHLSVFRAGFRLPGARQVATASAKVLADLVSKSLVQLGPDGRYQVHTLIRQYLAEHLQASPEDWRRVHNLHSDHYFSLLFKEGKTVEERGEPYTLGALDEELENLRAAWSWALTAGSPGELRPSLTRWAQFCEWQAGFQEGVRSFTEAVHLLTRRGHDVQEVLGDALMQQAWFTLHQGQTVAAQALALQGLAFTAPGDQTPMSAHRVLGIVDHAIGQYEESATHYRRAAELASAPALASQRAAFLTNLSGEVAALGRYDEARKYVVEAQKLYRTLDMKAGLASTLAMQGHLATLAGQLDQAQAVLEEGLTLARKYDGYVRVLHVLHCLAEVAFCRSDYAQARRLCEEQLALVQSQDNEVFSVAALLLLSRISGALRADLKARAFFDRGLRLALSSGKWPRVLEGLVYLAEWRVNQGQPLEAVLYCRAALDHPATEDRFRRLAAHLLASIEDYEVAQTPSETRVTTQVLTLESLIAQALFHLGQTTS</sequence>
<dbReference type="InterPro" id="IPR005158">
    <property type="entry name" value="BTAD"/>
</dbReference>
<evidence type="ECO:0000259" key="1">
    <source>
        <dbReference type="SMART" id="SM01043"/>
    </source>
</evidence>
<dbReference type="AlphaFoldDB" id="A0A553UZA6"/>
<gene>
    <name evidence="2" type="ORF">FNU79_10075</name>
</gene>
<comment type="caution">
    <text evidence="2">The sequence shown here is derived from an EMBL/GenBank/DDBJ whole genome shotgun (WGS) entry which is preliminary data.</text>
</comment>
<dbReference type="InterPro" id="IPR049945">
    <property type="entry name" value="AAA_22"/>
</dbReference>
<dbReference type="PRINTS" id="PR00364">
    <property type="entry name" value="DISEASERSIST"/>
</dbReference>
<proteinExistence type="predicted"/>
<feature type="domain" description="Bacterial transcriptional activator" evidence="1">
    <location>
        <begin position="93"/>
        <end position="228"/>
    </location>
</feature>
<dbReference type="PANTHER" id="PTHR47691">
    <property type="entry name" value="REGULATOR-RELATED"/>
    <property type="match status" value="1"/>
</dbReference>
<protein>
    <submittedName>
        <fullName evidence="2">AAA family ATPase</fullName>
    </submittedName>
</protein>
<dbReference type="InterPro" id="IPR027417">
    <property type="entry name" value="P-loop_NTPase"/>
</dbReference>
<dbReference type="Gene3D" id="1.25.40.10">
    <property type="entry name" value="Tetratricopeptide repeat domain"/>
    <property type="match status" value="3"/>
</dbReference>
<dbReference type="PANTHER" id="PTHR47691:SF3">
    <property type="entry name" value="HTH-TYPE TRANSCRIPTIONAL REGULATOR RV0890C-RELATED"/>
    <property type="match status" value="1"/>
</dbReference>